<feature type="domain" description="Sulfotransferase" evidence="3">
    <location>
        <begin position="61"/>
        <end position="290"/>
    </location>
</feature>
<dbReference type="InterPro" id="IPR000863">
    <property type="entry name" value="Sulfotransferase_dom"/>
</dbReference>
<sequence length="302" mass="33991">MGPAKREGEGEGEGEGVGVVAGGPGPNFVFVDGVGFPKFFETNRPMEEQICRIKALELREDDVIICAYPKCGTHWLWETTSMLLAGKADYDARTKEFAMMEAVEIEKIQDQPSPRILNTHVPVHMLPAQVKDKKVKVIHVYRNVKDVTVSLYFHAKQNPGMENFTTEMVVQNLVGSTSKGSYAQFLKDMDTFIKSNPDVPVFNVSFEDTKEDPVSVVNRLSEFLGVHASPELCADIARATDFSNMKQADSNKQQLQHLPKVQMYRKGEVGDWKNHLTVSQSERLDALVKQLKGCNFRFRYTL</sequence>
<evidence type="ECO:0000259" key="3">
    <source>
        <dbReference type="Pfam" id="PF00685"/>
    </source>
</evidence>
<dbReference type="Pfam" id="PF00685">
    <property type="entry name" value="Sulfotransfer_1"/>
    <property type="match status" value="1"/>
</dbReference>
<comment type="similarity">
    <text evidence="1">Belongs to the sulfotransferase 1 family.</text>
</comment>
<protein>
    <recommendedName>
        <fullName evidence="3">Sulfotransferase domain-containing protein</fullName>
    </recommendedName>
</protein>
<dbReference type="PANTHER" id="PTHR11783">
    <property type="entry name" value="SULFOTRANSFERASE SULT"/>
    <property type="match status" value="1"/>
</dbReference>
<comment type="caution">
    <text evidence="4">The sequence shown here is derived from an EMBL/GenBank/DDBJ whole genome shotgun (WGS) entry which is preliminary data.</text>
</comment>
<gene>
    <name evidence="4" type="ORF">V1264_021500</name>
</gene>
<evidence type="ECO:0000313" key="5">
    <source>
        <dbReference type="Proteomes" id="UP001374579"/>
    </source>
</evidence>
<evidence type="ECO:0000256" key="2">
    <source>
        <dbReference type="ARBA" id="ARBA00022679"/>
    </source>
</evidence>
<reference evidence="4 5" key="1">
    <citation type="submission" date="2024-02" db="EMBL/GenBank/DDBJ databases">
        <title>Chromosome-scale genome assembly of the rough periwinkle Littorina saxatilis.</title>
        <authorList>
            <person name="De Jode A."/>
            <person name="Faria R."/>
            <person name="Formenti G."/>
            <person name="Sims Y."/>
            <person name="Smith T.P."/>
            <person name="Tracey A."/>
            <person name="Wood J.M.D."/>
            <person name="Zagrodzka Z.B."/>
            <person name="Johannesson K."/>
            <person name="Butlin R.K."/>
            <person name="Leder E.H."/>
        </authorList>
    </citation>
    <scope>NUCLEOTIDE SEQUENCE [LARGE SCALE GENOMIC DNA]</scope>
    <source>
        <strain evidence="4">Snail1</strain>
        <tissue evidence="4">Muscle</tissue>
    </source>
</reference>
<dbReference type="Gene3D" id="3.40.50.300">
    <property type="entry name" value="P-loop containing nucleotide triphosphate hydrolases"/>
    <property type="match status" value="1"/>
</dbReference>
<dbReference type="SUPFAM" id="SSF52540">
    <property type="entry name" value="P-loop containing nucleoside triphosphate hydrolases"/>
    <property type="match status" value="1"/>
</dbReference>
<organism evidence="4 5">
    <name type="scientific">Littorina saxatilis</name>
    <dbReference type="NCBI Taxonomy" id="31220"/>
    <lineage>
        <taxon>Eukaryota</taxon>
        <taxon>Metazoa</taxon>
        <taxon>Spiralia</taxon>
        <taxon>Lophotrochozoa</taxon>
        <taxon>Mollusca</taxon>
        <taxon>Gastropoda</taxon>
        <taxon>Caenogastropoda</taxon>
        <taxon>Littorinimorpha</taxon>
        <taxon>Littorinoidea</taxon>
        <taxon>Littorinidae</taxon>
        <taxon>Littorina</taxon>
    </lineage>
</organism>
<keyword evidence="2" id="KW-0808">Transferase</keyword>
<proteinExistence type="inferred from homology"/>
<dbReference type="GO" id="GO:0008146">
    <property type="term" value="F:sulfotransferase activity"/>
    <property type="evidence" value="ECO:0007669"/>
    <property type="project" value="InterPro"/>
</dbReference>
<keyword evidence="5" id="KW-1185">Reference proteome</keyword>
<dbReference type="EMBL" id="JBAMIC010004070">
    <property type="protein sequence ID" value="KAK7087449.1"/>
    <property type="molecule type" value="Genomic_DNA"/>
</dbReference>
<dbReference type="AlphaFoldDB" id="A0AAN9AII6"/>
<accession>A0AAN9AII6</accession>
<evidence type="ECO:0000313" key="4">
    <source>
        <dbReference type="EMBL" id="KAK7087449.1"/>
    </source>
</evidence>
<dbReference type="InterPro" id="IPR027417">
    <property type="entry name" value="P-loop_NTPase"/>
</dbReference>
<evidence type="ECO:0000256" key="1">
    <source>
        <dbReference type="ARBA" id="ARBA00005771"/>
    </source>
</evidence>
<name>A0AAN9AII6_9CAEN</name>
<dbReference type="Proteomes" id="UP001374579">
    <property type="component" value="Unassembled WGS sequence"/>
</dbReference>